<dbReference type="OrthoDB" id="4232400at2759"/>
<feature type="non-terminal residue" evidence="2">
    <location>
        <position position="1"/>
    </location>
</feature>
<feature type="domain" description="Retrovirus-related Pol polyprotein from transposon TNT 1-94-like beta-barrel" evidence="1">
    <location>
        <begin position="269"/>
        <end position="344"/>
    </location>
</feature>
<dbReference type="EMBL" id="AVOT02105460">
    <property type="protein sequence ID" value="MBW0579608.1"/>
    <property type="molecule type" value="Genomic_DNA"/>
</dbReference>
<name>A0A9Q3KDW5_9BASI</name>
<gene>
    <name evidence="2" type="ORF">O181_119323</name>
</gene>
<accession>A0A9Q3KDW5</accession>
<dbReference type="Proteomes" id="UP000765509">
    <property type="component" value="Unassembled WGS sequence"/>
</dbReference>
<protein>
    <recommendedName>
        <fullName evidence="1">Retrovirus-related Pol polyprotein from transposon TNT 1-94-like beta-barrel domain-containing protein</fullName>
    </recommendedName>
</protein>
<dbReference type="InterPro" id="IPR054722">
    <property type="entry name" value="PolX-like_BBD"/>
</dbReference>
<comment type="caution">
    <text evidence="2">The sequence shown here is derived from an EMBL/GenBank/DDBJ whole genome shotgun (WGS) entry which is preliminary data.</text>
</comment>
<evidence type="ECO:0000313" key="2">
    <source>
        <dbReference type="EMBL" id="MBW0579608.1"/>
    </source>
</evidence>
<proteinExistence type="predicted"/>
<organism evidence="2 3">
    <name type="scientific">Austropuccinia psidii MF-1</name>
    <dbReference type="NCBI Taxonomy" id="1389203"/>
    <lineage>
        <taxon>Eukaryota</taxon>
        <taxon>Fungi</taxon>
        <taxon>Dikarya</taxon>
        <taxon>Basidiomycota</taxon>
        <taxon>Pucciniomycotina</taxon>
        <taxon>Pucciniomycetes</taxon>
        <taxon>Pucciniales</taxon>
        <taxon>Sphaerophragmiaceae</taxon>
        <taxon>Austropuccinia</taxon>
    </lineage>
</organism>
<sequence>MNDKSLDIKDISTICVLDGTNYGHWQMRMKIHLRSRDLLNVCKNARSNDTSTSSINKWKKASFEAINLITIRITERISEQYASKRTVNRGQVWVDWQRCFYDGNLKNYIDNCRKLMMELDAVSIVVPNELLSCSLLGKLGGNPQLSQFVETLTFNKDIIEKPMIILSRLQDFASHINHSNSSNAKKEHDSSGLIASFEEPHKIIFYCSNGKHNNRCNTHKKEDCWAENPHLRPSQQEKKCKNNSRSHISIAQALTTIGGPMSLMRNQVIFDCGATHHMFNSPNFFPNSFKNIRSEVATGDSQSNLLALGIGNAELKCKGKVLKLENCLFVPKPNCNLISMLELFKDQLTIQRTDSVFCLSSKGRILLKGEICDRLMYITYNSPRTLLTLVNPNLWHCRLGHPGPSVLKNLGLPNPNHSCLTCETNKSCQLPFLDHFEPVNYPLDIIHIDVVGPITPESISGSHFLLTIVDQATSYKIIRFLAKKSDSFD</sequence>
<keyword evidence="3" id="KW-1185">Reference proteome</keyword>
<evidence type="ECO:0000313" key="3">
    <source>
        <dbReference type="Proteomes" id="UP000765509"/>
    </source>
</evidence>
<evidence type="ECO:0000259" key="1">
    <source>
        <dbReference type="Pfam" id="PF22936"/>
    </source>
</evidence>
<reference evidence="2" key="1">
    <citation type="submission" date="2021-03" db="EMBL/GenBank/DDBJ databases">
        <title>Draft genome sequence of rust myrtle Austropuccinia psidii MF-1, a brazilian biotype.</title>
        <authorList>
            <person name="Quecine M.C."/>
            <person name="Pachon D.M.R."/>
            <person name="Bonatelli M.L."/>
            <person name="Correr F.H."/>
            <person name="Franceschini L.M."/>
            <person name="Leite T.F."/>
            <person name="Margarido G.R.A."/>
            <person name="Almeida C.A."/>
            <person name="Ferrarezi J.A."/>
            <person name="Labate C.A."/>
        </authorList>
    </citation>
    <scope>NUCLEOTIDE SEQUENCE</scope>
    <source>
        <strain evidence="2">MF-1</strain>
    </source>
</reference>
<dbReference type="AlphaFoldDB" id="A0A9Q3KDW5"/>
<dbReference type="Pfam" id="PF22936">
    <property type="entry name" value="Pol_BBD"/>
    <property type="match status" value="1"/>
</dbReference>